<name>A0A6F9DXF6_9ASCI</name>
<reference evidence="1" key="1">
    <citation type="submission" date="2020-04" db="EMBL/GenBank/DDBJ databases">
        <authorList>
            <person name="Neveu A P."/>
        </authorList>
    </citation>
    <scope>NUCLEOTIDE SEQUENCE</scope>
    <source>
        <tissue evidence="1">Whole embryo</tissue>
    </source>
</reference>
<organism evidence="1">
    <name type="scientific">Phallusia mammillata</name>
    <dbReference type="NCBI Taxonomy" id="59560"/>
    <lineage>
        <taxon>Eukaryota</taxon>
        <taxon>Metazoa</taxon>
        <taxon>Chordata</taxon>
        <taxon>Tunicata</taxon>
        <taxon>Ascidiacea</taxon>
        <taxon>Phlebobranchia</taxon>
        <taxon>Ascidiidae</taxon>
        <taxon>Phallusia</taxon>
    </lineage>
</organism>
<sequence>MREWTQLKEMVDILQPFAEATDLTQGELIPTISLVVPTILALHRHLDQYSNKSKHLKVMITELQTSIRKRFHGIFTNLTLCNDSPTLIEIGNHFPFGDPIYILAAVIDPSFGFQWMVDLNLAESQKETLRCKIKDMILEDAESLLDRHSDTSEEDEDCQQKKGCMKLFANYKKRTSSGQALTCTAFNYLNPSNKYNA</sequence>
<evidence type="ECO:0000313" key="1">
    <source>
        <dbReference type="EMBL" id="CAB3267851.1"/>
    </source>
</evidence>
<dbReference type="SUPFAM" id="SSF53098">
    <property type="entry name" value="Ribonuclease H-like"/>
    <property type="match status" value="1"/>
</dbReference>
<dbReference type="InterPro" id="IPR012337">
    <property type="entry name" value="RNaseH-like_sf"/>
</dbReference>
<protein>
    <submittedName>
        <fullName evidence="1">Zbed4 protein</fullName>
    </submittedName>
</protein>
<gene>
    <name evidence="1" type="primary">Zbed4-003</name>
</gene>
<dbReference type="EMBL" id="LR791989">
    <property type="protein sequence ID" value="CAB3267851.1"/>
    <property type="molecule type" value="mRNA"/>
</dbReference>
<proteinExistence type="evidence at transcript level"/>
<dbReference type="AlphaFoldDB" id="A0A6F9DXF6"/>
<accession>A0A6F9DXF6</accession>